<accession>A0A518BHN4</accession>
<dbReference type="InterPro" id="IPR050469">
    <property type="entry name" value="Diguanylate_Cyclase"/>
</dbReference>
<dbReference type="Gene3D" id="3.40.50.2300">
    <property type="match status" value="1"/>
</dbReference>
<keyword evidence="3" id="KW-0597">Phosphoprotein</keyword>
<feature type="domain" description="Response regulatory" evidence="4">
    <location>
        <begin position="133"/>
        <end position="249"/>
    </location>
</feature>
<dbReference type="PROSITE" id="PS50110">
    <property type="entry name" value="RESPONSE_REGULATORY"/>
    <property type="match status" value="1"/>
</dbReference>
<dbReference type="CDD" id="cd17574">
    <property type="entry name" value="REC_OmpR"/>
    <property type="match status" value="1"/>
</dbReference>
<dbReference type="Pfam" id="PF00990">
    <property type="entry name" value="GGDEF"/>
    <property type="match status" value="1"/>
</dbReference>
<dbReference type="InterPro" id="IPR000160">
    <property type="entry name" value="GGDEF_dom"/>
</dbReference>
<evidence type="ECO:0000259" key="4">
    <source>
        <dbReference type="PROSITE" id="PS50110"/>
    </source>
</evidence>
<evidence type="ECO:0000259" key="5">
    <source>
        <dbReference type="PROSITE" id="PS50887"/>
    </source>
</evidence>
<feature type="domain" description="GGDEF" evidence="5">
    <location>
        <begin position="313"/>
        <end position="446"/>
    </location>
</feature>
<dbReference type="PANTHER" id="PTHR45138:SF9">
    <property type="entry name" value="DIGUANYLATE CYCLASE DGCM-RELATED"/>
    <property type="match status" value="1"/>
</dbReference>
<dbReference type="GO" id="GO:0043709">
    <property type="term" value="P:cell adhesion involved in single-species biofilm formation"/>
    <property type="evidence" value="ECO:0007669"/>
    <property type="project" value="TreeGrafter"/>
</dbReference>
<dbReference type="EMBL" id="CP036287">
    <property type="protein sequence ID" value="QDU66500.1"/>
    <property type="molecule type" value="Genomic_DNA"/>
</dbReference>
<dbReference type="InterPro" id="IPR029787">
    <property type="entry name" value="Nucleotide_cyclase"/>
</dbReference>
<evidence type="ECO:0000313" key="7">
    <source>
        <dbReference type="Proteomes" id="UP000316921"/>
    </source>
</evidence>
<dbReference type="SUPFAM" id="SSF52172">
    <property type="entry name" value="CheY-like"/>
    <property type="match status" value="1"/>
</dbReference>
<dbReference type="InterPro" id="IPR043128">
    <property type="entry name" value="Rev_trsase/Diguanyl_cyclase"/>
</dbReference>
<sequence length="450" mass="50658">MADWGLPERFQDVVMNLEDETGEDLLDESSMQLLQVLVDGSIIANYCVAGRQADPALLEQLNLLRRRLYACDIDLAELCDEVVADWVEWGAVLKLPTEDMAERVRSANLEQQLSGNKQLSGNRVVEPFEPPVRVLAVDDDPLSLRGLVRHLKEAGHEVHTARNGREALAVTLKLRPQVIVTDLNMPDLNGLDLCMALRRSRFGKRIYILLLTGDSNEELVLEGFEAGADDFITKPFIPRVLLARLRAGIRLVRLQEQVERDQEIHMKNAIQMTRLNRQLKEAANTDFLTKLPNRRCAMAHFERTWKHAMDTDTSISVVALDIDHFKRVNDDYGHDVGDVVLQETSRVLRQSLRRQDLAARMGGEEFLVICPGAAIDVATHTAERVRSAVEENVVEFGRFRRNVTVSVGVAEYEPGILDIEHLIRMADGALYSSKELGRNRVTIASHSSTD</sequence>
<dbReference type="Proteomes" id="UP000316921">
    <property type="component" value="Chromosome"/>
</dbReference>
<dbReference type="InterPro" id="IPR001789">
    <property type="entry name" value="Sig_transdc_resp-reg_receiver"/>
</dbReference>
<dbReference type="AlphaFoldDB" id="A0A518BHN4"/>
<gene>
    <name evidence="6" type="primary">pleD_2</name>
    <name evidence="6" type="ORF">Pla133_15740</name>
</gene>
<dbReference type="GO" id="GO:0052621">
    <property type="term" value="F:diguanylate cyclase activity"/>
    <property type="evidence" value="ECO:0007669"/>
    <property type="project" value="UniProtKB-EC"/>
</dbReference>
<keyword evidence="7" id="KW-1185">Reference proteome</keyword>
<evidence type="ECO:0000256" key="1">
    <source>
        <dbReference type="ARBA" id="ARBA00012528"/>
    </source>
</evidence>
<dbReference type="SMART" id="SM00267">
    <property type="entry name" value="GGDEF"/>
    <property type="match status" value="1"/>
</dbReference>
<dbReference type="Pfam" id="PF00072">
    <property type="entry name" value="Response_reg"/>
    <property type="match status" value="1"/>
</dbReference>
<organism evidence="6 7">
    <name type="scientific">Engelhardtia mirabilis</name>
    <dbReference type="NCBI Taxonomy" id="2528011"/>
    <lineage>
        <taxon>Bacteria</taxon>
        <taxon>Pseudomonadati</taxon>
        <taxon>Planctomycetota</taxon>
        <taxon>Planctomycetia</taxon>
        <taxon>Planctomycetia incertae sedis</taxon>
        <taxon>Engelhardtia</taxon>
    </lineage>
</organism>
<name>A0A518BHN4_9BACT</name>
<comment type="catalytic activity">
    <reaction evidence="2">
        <text>2 GTP = 3',3'-c-di-GMP + 2 diphosphate</text>
        <dbReference type="Rhea" id="RHEA:24898"/>
        <dbReference type="ChEBI" id="CHEBI:33019"/>
        <dbReference type="ChEBI" id="CHEBI:37565"/>
        <dbReference type="ChEBI" id="CHEBI:58805"/>
        <dbReference type="EC" id="2.7.7.65"/>
    </reaction>
</comment>
<proteinExistence type="predicted"/>
<dbReference type="Gene3D" id="3.30.70.270">
    <property type="match status" value="1"/>
</dbReference>
<evidence type="ECO:0000256" key="3">
    <source>
        <dbReference type="PROSITE-ProRule" id="PRU00169"/>
    </source>
</evidence>
<dbReference type="FunFam" id="3.30.70.270:FF:000001">
    <property type="entry name" value="Diguanylate cyclase domain protein"/>
    <property type="match status" value="1"/>
</dbReference>
<feature type="modified residue" description="4-aspartylphosphate" evidence="3">
    <location>
        <position position="182"/>
    </location>
</feature>
<dbReference type="CDD" id="cd01949">
    <property type="entry name" value="GGDEF"/>
    <property type="match status" value="1"/>
</dbReference>
<reference evidence="6 7" key="1">
    <citation type="submission" date="2019-02" db="EMBL/GenBank/DDBJ databases">
        <title>Deep-cultivation of Planctomycetes and their phenomic and genomic characterization uncovers novel biology.</title>
        <authorList>
            <person name="Wiegand S."/>
            <person name="Jogler M."/>
            <person name="Boedeker C."/>
            <person name="Pinto D."/>
            <person name="Vollmers J."/>
            <person name="Rivas-Marin E."/>
            <person name="Kohn T."/>
            <person name="Peeters S.H."/>
            <person name="Heuer A."/>
            <person name="Rast P."/>
            <person name="Oberbeckmann S."/>
            <person name="Bunk B."/>
            <person name="Jeske O."/>
            <person name="Meyerdierks A."/>
            <person name="Storesund J.E."/>
            <person name="Kallscheuer N."/>
            <person name="Luecker S."/>
            <person name="Lage O.M."/>
            <person name="Pohl T."/>
            <person name="Merkel B.J."/>
            <person name="Hornburger P."/>
            <person name="Mueller R.-W."/>
            <person name="Bruemmer F."/>
            <person name="Labrenz M."/>
            <person name="Spormann A.M."/>
            <person name="Op den Camp H."/>
            <person name="Overmann J."/>
            <person name="Amann R."/>
            <person name="Jetten M.S.M."/>
            <person name="Mascher T."/>
            <person name="Medema M.H."/>
            <person name="Devos D.P."/>
            <person name="Kaster A.-K."/>
            <person name="Ovreas L."/>
            <person name="Rohde M."/>
            <person name="Galperin M.Y."/>
            <person name="Jogler C."/>
        </authorList>
    </citation>
    <scope>NUCLEOTIDE SEQUENCE [LARGE SCALE GENOMIC DNA]</scope>
    <source>
        <strain evidence="6 7">Pla133</strain>
    </source>
</reference>
<evidence type="ECO:0000313" key="6">
    <source>
        <dbReference type="EMBL" id="QDU66500.1"/>
    </source>
</evidence>
<dbReference type="PROSITE" id="PS50887">
    <property type="entry name" value="GGDEF"/>
    <property type="match status" value="1"/>
</dbReference>
<evidence type="ECO:0000256" key="2">
    <source>
        <dbReference type="ARBA" id="ARBA00034247"/>
    </source>
</evidence>
<dbReference type="GO" id="GO:0000160">
    <property type="term" value="P:phosphorelay signal transduction system"/>
    <property type="evidence" value="ECO:0007669"/>
    <property type="project" value="InterPro"/>
</dbReference>
<dbReference type="EC" id="2.7.7.65" evidence="1"/>
<dbReference type="SUPFAM" id="SSF55073">
    <property type="entry name" value="Nucleotide cyclase"/>
    <property type="match status" value="1"/>
</dbReference>
<dbReference type="SMART" id="SM00448">
    <property type="entry name" value="REC"/>
    <property type="match status" value="1"/>
</dbReference>
<dbReference type="GO" id="GO:1902201">
    <property type="term" value="P:negative regulation of bacterial-type flagellum-dependent cell motility"/>
    <property type="evidence" value="ECO:0007669"/>
    <property type="project" value="TreeGrafter"/>
</dbReference>
<dbReference type="PANTHER" id="PTHR45138">
    <property type="entry name" value="REGULATORY COMPONENTS OF SENSORY TRANSDUCTION SYSTEM"/>
    <property type="match status" value="1"/>
</dbReference>
<dbReference type="KEGG" id="pbap:Pla133_15740"/>
<dbReference type="GO" id="GO:0005886">
    <property type="term" value="C:plasma membrane"/>
    <property type="evidence" value="ECO:0007669"/>
    <property type="project" value="TreeGrafter"/>
</dbReference>
<dbReference type="InterPro" id="IPR011006">
    <property type="entry name" value="CheY-like_superfamily"/>
</dbReference>
<dbReference type="NCBIfam" id="TIGR00254">
    <property type="entry name" value="GGDEF"/>
    <property type="match status" value="1"/>
</dbReference>
<protein>
    <recommendedName>
        <fullName evidence="1">diguanylate cyclase</fullName>
        <ecNumber evidence="1">2.7.7.65</ecNumber>
    </recommendedName>
</protein>
<dbReference type="RefSeq" id="WP_145168319.1">
    <property type="nucleotide sequence ID" value="NZ_CP036296.1"/>
</dbReference>